<sequence>MSSTRNSLGIDDRLGSNFNLFSTDDDLTTISNEYDSAQKHDIGVDEDSNEDDSVDDEKEDLPTEVVDSDNVDQSEDVQVDEFSTDKMNVLVLYVDDWRWDGIADENPIIKTPFLTEFAKDGIRFKENAVTSSICWQSRATLFTGQYLSRHKSVKLRCPHFSVGRRWNHTWPAILQKHSYFVGHIGKWQYHNNDLHTRFDYQNLFEGFHQLKKDSKVFYNEDIARDRFDEFLNLAPKNKPWATTIALYPPKPVGVSHEPGMQYFPKNETWNLYKNITIPEPIGAMESFTNLPYFLKTGIAYDRWKERYSTPHHYQESMQKMYALITQVDTAFKQIIDNIKQRGFYNNTMIIITADNGMFNGAHGLAGKWFPYRESIRVPLIIYDPRMPQEKRDRVDDSFTLNIDLAETILGAAGLKPHPSMQGRDISDLYLPKIKDGKSVLERKPWRNEFFYEFTYLSEKDIPSSIALVRKKWKLIDWYLFNETQLFDLENDPLEITDVKEYPNNTHILRKMRQRLRELRDSLKEPEIGCDPGDYTRYAKEATPTKETSQ</sequence>
<dbReference type="AlphaFoldDB" id="A0AAD3D6X8"/>
<dbReference type="InterPro" id="IPR017850">
    <property type="entry name" value="Alkaline_phosphatase_core_sf"/>
</dbReference>
<gene>
    <name evidence="4" type="ORF">CTEN210_15435</name>
</gene>
<feature type="region of interest" description="Disordered" evidence="2">
    <location>
        <begin position="34"/>
        <end position="71"/>
    </location>
</feature>
<evidence type="ECO:0000313" key="5">
    <source>
        <dbReference type="Proteomes" id="UP001054902"/>
    </source>
</evidence>
<proteinExistence type="inferred from homology"/>
<organism evidence="4 5">
    <name type="scientific">Chaetoceros tenuissimus</name>
    <dbReference type="NCBI Taxonomy" id="426638"/>
    <lineage>
        <taxon>Eukaryota</taxon>
        <taxon>Sar</taxon>
        <taxon>Stramenopiles</taxon>
        <taxon>Ochrophyta</taxon>
        <taxon>Bacillariophyta</taxon>
        <taxon>Coscinodiscophyceae</taxon>
        <taxon>Chaetocerotophycidae</taxon>
        <taxon>Chaetocerotales</taxon>
        <taxon>Chaetocerotaceae</taxon>
        <taxon>Chaetoceros</taxon>
    </lineage>
</organism>
<dbReference type="SUPFAM" id="SSF53649">
    <property type="entry name" value="Alkaline phosphatase-like"/>
    <property type="match status" value="1"/>
</dbReference>
<dbReference type="EMBL" id="BLLK01000062">
    <property type="protein sequence ID" value="GFH58959.1"/>
    <property type="molecule type" value="Genomic_DNA"/>
</dbReference>
<evidence type="ECO:0000256" key="1">
    <source>
        <dbReference type="ARBA" id="ARBA00008779"/>
    </source>
</evidence>
<name>A0AAD3D6X8_9STRA</name>
<comment type="similarity">
    <text evidence="1">Belongs to the sulfatase family.</text>
</comment>
<keyword evidence="5" id="KW-1185">Reference proteome</keyword>
<dbReference type="Proteomes" id="UP001054902">
    <property type="component" value="Unassembled WGS sequence"/>
</dbReference>
<protein>
    <submittedName>
        <fullName evidence="4">DUF4976 domain-containing protein</fullName>
    </submittedName>
</protein>
<evidence type="ECO:0000259" key="3">
    <source>
        <dbReference type="Pfam" id="PF00884"/>
    </source>
</evidence>
<comment type="caution">
    <text evidence="4">The sequence shown here is derived from an EMBL/GenBank/DDBJ whole genome shotgun (WGS) entry which is preliminary data.</text>
</comment>
<feature type="compositionally biased region" description="Basic and acidic residues" evidence="2">
    <location>
        <begin position="536"/>
        <end position="549"/>
    </location>
</feature>
<accession>A0AAD3D6X8</accession>
<dbReference type="InterPro" id="IPR000917">
    <property type="entry name" value="Sulfatase_N"/>
</dbReference>
<feature type="domain" description="Sulfatase N-terminal" evidence="3">
    <location>
        <begin position="88"/>
        <end position="413"/>
    </location>
</feature>
<feature type="compositionally biased region" description="Acidic residues" evidence="2">
    <location>
        <begin position="44"/>
        <end position="59"/>
    </location>
</feature>
<evidence type="ECO:0000256" key="2">
    <source>
        <dbReference type="SAM" id="MobiDB-lite"/>
    </source>
</evidence>
<dbReference type="PANTHER" id="PTHR43108">
    <property type="entry name" value="N-ACETYLGLUCOSAMINE-6-SULFATASE FAMILY MEMBER"/>
    <property type="match status" value="1"/>
</dbReference>
<dbReference type="Pfam" id="PF00884">
    <property type="entry name" value="Sulfatase"/>
    <property type="match status" value="1"/>
</dbReference>
<reference evidence="4 5" key="1">
    <citation type="journal article" date="2021" name="Sci. Rep.">
        <title>The genome of the diatom Chaetoceros tenuissimus carries an ancient integrated fragment of an extant virus.</title>
        <authorList>
            <person name="Hongo Y."/>
            <person name="Kimura K."/>
            <person name="Takaki Y."/>
            <person name="Yoshida Y."/>
            <person name="Baba S."/>
            <person name="Kobayashi G."/>
            <person name="Nagasaki K."/>
            <person name="Hano T."/>
            <person name="Tomaru Y."/>
        </authorList>
    </citation>
    <scope>NUCLEOTIDE SEQUENCE [LARGE SCALE GENOMIC DNA]</scope>
    <source>
        <strain evidence="4 5">NIES-3715</strain>
    </source>
</reference>
<dbReference type="PANTHER" id="PTHR43108:SF6">
    <property type="entry name" value="N-SULPHOGLUCOSAMINE SULPHOHYDROLASE"/>
    <property type="match status" value="1"/>
</dbReference>
<feature type="region of interest" description="Disordered" evidence="2">
    <location>
        <begin position="526"/>
        <end position="549"/>
    </location>
</feature>
<evidence type="ECO:0000313" key="4">
    <source>
        <dbReference type="EMBL" id="GFH58959.1"/>
    </source>
</evidence>
<dbReference type="Gene3D" id="3.40.720.10">
    <property type="entry name" value="Alkaline Phosphatase, subunit A"/>
    <property type="match status" value="1"/>
</dbReference>